<evidence type="ECO:0000313" key="2">
    <source>
        <dbReference type="Proteomes" id="UP000239477"/>
    </source>
</evidence>
<sequence length="163" mass="17377">MLCAALEAREVHALSLGDKALAYVDPENGTVHVISEGPEVVQLRDVAAVLEELGAEIVSVNKADVVQTPEGYAGNIGGHHASGGTIAEAALRSWLIERRAAQQGVETFSALEYVDLTLAKRVINELAKQDGDLGAEYWSAVSRLLTATDQMREALAVIQAELQ</sequence>
<reference evidence="1 2" key="1">
    <citation type="submission" date="2017-09" db="EMBL/GenBank/DDBJ databases">
        <title>Genomic, metabolic, and phenotypic characteristics of bacterial isolates from the natural microbiome of the model nematode Caenorhabditis elegans.</title>
        <authorList>
            <person name="Zimmermann J."/>
            <person name="Obeng N."/>
            <person name="Yang W."/>
            <person name="Obeng O."/>
            <person name="Kissoyan K."/>
            <person name="Pees B."/>
            <person name="Dirksen P."/>
            <person name="Hoppner M."/>
            <person name="Franke A."/>
            <person name="Rosenstiel P."/>
            <person name="Leippe M."/>
            <person name="Dierking K."/>
            <person name="Kaleta C."/>
            <person name="Schulenburg H."/>
        </authorList>
    </citation>
    <scope>NUCLEOTIDE SEQUENCE [LARGE SCALE GENOMIC DNA]</scope>
    <source>
        <strain evidence="1 2">MYb73</strain>
    </source>
</reference>
<dbReference type="Proteomes" id="UP000239477">
    <property type="component" value="Chromosome"/>
</dbReference>
<name>A0A2S0I4H9_9BURK</name>
<proteinExistence type="predicted"/>
<organism evidence="1 2">
    <name type="scientific">Achromobacter spanius</name>
    <dbReference type="NCBI Taxonomy" id="217203"/>
    <lineage>
        <taxon>Bacteria</taxon>
        <taxon>Pseudomonadati</taxon>
        <taxon>Pseudomonadota</taxon>
        <taxon>Betaproteobacteria</taxon>
        <taxon>Burkholderiales</taxon>
        <taxon>Alcaligenaceae</taxon>
        <taxon>Achromobacter</taxon>
    </lineage>
</organism>
<accession>A0A2S0I4H9</accession>
<protein>
    <submittedName>
        <fullName evidence="1">Uncharacterized protein</fullName>
    </submittedName>
</protein>
<keyword evidence="2" id="KW-1185">Reference proteome</keyword>
<dbReference type="EMBL" id="CP023270">
    <property type="protein sequence ID" value="AVJ26939.1"/>
    <property type="molecule type" value="Genomic_DNA"/>
</dbReference>
<gene>
    <name evidence="1" type="ORF">CLM73_07265</name>
</gene>
<dbReference type="AlphaFoldDB" id="A0A2S0I4H9"/>
<evidence type="ECO:0000313" key="1">
    <source>
        <dbReference type="EMBL" id="AVJ26939.1"/>
    </source>
</evidence>